<keyword evidence="8" id="KW-1185">Reference proteome</keyword>
<dbReference type="GO" id="GO:0006508">
    <property type="term" value="P:proteolysis"/>
    <property type="evidence" value="ECO:0007669"/>
    <property type="project" value="UniProtKB-KW"/>
</dbReference>
<dbReference type="InterPro" id="IPR022682">
    <property type="entry name" value="Calpain_domain_III"/>
</dbReference>
<dbReference type="RefSeq" id="XP_025355383.1">
    <property type="nucleotide sequence ID" value="XM_025495737.1"/>
</dbReference>
<proteinExistence type="inferred from homology"/>
<dbReference type="InterPro" id="IPR038765">
    <property type="entry name" value="Papain-like_cys_pep_sf"/>
</dbReference>
<feature type="non-terminal residue" evidence="7">
    <location>
        <position position="843"/>
    </location>
</feature>
<protein>
    <submittedName>
        <fullName evidence="7">Cysteine proteinase</fullName>
    </submittedName>
</protein>
<dbReference type="InterPro" id="IPR036213">
    <property type="entry name" value="Calpain_III_sf"/>
</dbReference>
<evidence type="ECO:0000256" key="2">
    <source>
        <dbReference type="ARBA" id="ARBA00022670"/>
    </source>
</evidence>
<feature type="active site" evidence="5">
    <location>
        <position position="369"/>
    </location>
</feature>
<keyword evidence="4 5" id="KW-0788">Thiol protease</keyword>
<comment type="similarity">
    <text evidence="1">Belongs to the peptidase C2 family. PalB/RIM13 subfamily.</text>
</comment>
<accession>A0A316VGF5</accession>
<dbReference type="STRING" id="1280837.A0A316VGF5"/>
<dbReference type="InterPro" id="IPR036181">
    <property type="entry name" value="MIT_dom_sf"/>
</dbReference>
<dbReference type="GO" id="GO:0004198">
    <property type="term" value="F:calcium-dependent cysteine-type endopeptidase activity"/>
    <property type="evidence" value="ECO:0007669"/>
    <property type="project" value="InterPro"/>
</dbReference>
<evidence type="ECO:0000256" key="1">
    <source>
        <dbReference type="ARBA" id="ARBA00010193"/>
    </source>
</evidence>
<evidence type="ECO:0000256" key="5">
    <source>
        <dbReference type="PROSITE-ProRule" id="PRU00239"/>
    </source>
</evidence>
<dbReference type="SUPFAM" id="SSF116846">
    <property type="entry name" value="MIT domain"/>
    <property type="match status" value="1"/>
</dbReference>
<feature type="active site" evidence="5">
    <location>
        <position position="349"/>
    </location>
</feature>
<name>A0A316VGF5_9BASI</name>
<dbReference type="InterPro" id="IPR001300">
    <property type="entry name" value="Peptidase_C2_calpain_cat"/>
</dbReference>
<dbReference type="InterPro" id="IPR051297">
    <property type="entry name" value="PalB/RIM13"/>
</dbReference>
<dbReference type="GeneID" id="37017518"/>
<dbReference type="Proteomes" id="UP000245771">
    <property type="component" value="Unassembled WGS sequence"/>
</dbReference>
<evidence type="ECO:0000256" key="4">
    <source>
        <dbReference type="ARBA" id="ARBA00022807"/>
    </source>
</evidence>
<dbReference type="SUPFAM" id="SSF54001">
    <property type="entry name" value="Cysteine proteinases"/>
    <property type="match status" value="1"/>
</dbReference>
<dbReference type="Gene3D" id="3.90.70.10">
    <property type="entry name" value="Cysteine proteinases"/>
    <property type="match status" value="1"/>
</dbReference>
<dbReference type="InterPro" id="IPR022683">
    <property type="entry name" value="Calpain_III"/>
</dbReference>
<dbReference type="SMART" id="SM00720">
    <property type="entry name" value="calpain_III"/>
    <property type="match status" value="1"/>
</dbReference>
<dbReference type="PANTHER" id="PTHR46143:SF1">
    <property type="entry name" value="CALPAIN-7"/>
    <property type="match status" value="1"/>
</dbReference>
<keyword evidence="2 5" id="KW-0645">Protease</keyword>
<organism evidence="7 8">
    <name type="scientific">Meira miltonrushii</name>
    <dbReference type="NCBI Taxonomy" id="1280837"/>
    <lineage>
        <taxon>Eukaryota</taxon>
        <taxon>Fungi</taxon>
        <taxon>Dikarya</taxon>
        <taxon>Basidiomycota</taxon>
        <taxon>Ustilaginomycotina</taxon>
        <taxon>Exobasidiomycetes</taxon>
        <taxon>Exobasidiales</taxon>
        <taxon>Brachybasidiaceae</taxon>
        <taxon>Meira</taxon>
    </lineage>
</organism>
<evidence type="ECO:0000313" key="7">
    <source>
        <dbReference type="EMBL" id="PWN35081.1"/>
    </source>
</evidence>
<feature type="non-terminal residue" evidence="7">
    <location>
        <position position="1"/>
    </location>
</feature>
<dbReference type="PROSITE" id="PS50203">
    <property type="entry name" value="CALPAIN_CAT"/>
    <property type="match status" value="1"/>
</dbReference>
<dbReference type="SUPFAM" id="SSF49758">
    <property type="entry name" value="Calpain large subunit, middle domain (domain III)"/>
    <property type="match status" value="2"/>
</dbReference>
<dbReference type="OrthoDB" id="167576at2759"/>
<dbReference type="Gene3D" id="1.20.58.80">
    <property type="entry name" value="Phosphotransferase system, lactose/cellobiose-type IIA subunit"/>
    <property type="match status" value="1"/>
</dbReference>
<feature type="active site" evidence="5">
    <location>
        <position position="178"/>
    </location>
</feature>
<sequence length="843" mass="93799">KWSQKLEEAQKLTNEATRLEFAKDYSSAFAKYVRAGELYLSLARTYDDRPKTAVSVAGESGTDLKTRIKKAAEKVLNRAEKIKSLRKDIKPVQKKVLSVEEQSRILDLASKIGTIDAPVWKQEGPSTSTIEQPALAPLHLKKNATYRSRKDGLFWSKKSLYSLELQGSEIVQDIVNDCSFIAALEVAAQYDAKWGTNLATGPLFPKGTDQTPKWDDAGRHQVRFHMNGTKRKIEIDDAIPCDDQGTPMCALGIPSSDPKNLQLWPALLEKAYLLIRGGYDFKGSNAAMDLHVLTGWIPEQLGLHRDDFHREKVWERLVKAMKEGNAMLTAGTSKNTQEEYGQIRLIRSHNYAVLDLIEDHAERKVVLMNPWRQPVSSGASGGGLATMQTLNEALPVCYAKEQFTITWDELCARFDSLYISWNPKMFKMSSEFHGIWRSSRKNGHVQVQLNVEPSTANPVPTTWVHLVKHFPPDDKERAASSTVSEWISAHAFDNENEGVLHHSEYAGEYVDGLHALTRFKTDKKKYTLVASRQIEENSADGAIDRCQDSTFTMTVYSNASHISLEEVENKYPFEIAIPGQWTLGTAGGNPLEPTFMHNPQYAITVPASGAMQTTSVRISAEASKDVSILILLLWPKIDQGSVQRTDHFAPGDIVCSSETYNYGLAIAQSTKLKPGIPYTLIISTYSPGHLGPFNITVQTQTGQAEVKPIPMEGAGMYQQRLRDRWSIAKGTAAGAPRFGRWQSNPSWTFSIDRKMQLTARLTIDSKARTESTASESSINKRPHLNVTVIGQESGKEIASSGPYANIPCGVAIRNVMLEPGNYTIIASTFDMYVEAAFTLQLFT</sequence>
<dbReference type="Pfam" id="PF00648">
    <property type="entry name" value="Peptidase_C2"/>
    <property type="match status" value="1"/>
</dbReference>
<dbReference type="SMART" id="SM00230">
    <property type="entry name" value="CysPc"/>
    <property type="match status" value="1"/>
</dbReference>
<feature type="domain" description="Calpain catalytic" evidence="6">
    <location>
        <begin position="168"/>
        <end position="423"/>
    </location>
</feature>
<dbReference type="AlphaFoldDB" id="A0A316VGF5"/>
<evidence type="ECO:0000256" key="3">
    <source>
        <dbReference type="ARBA" id="ARBA00022801"/>
    </source>
</evidence>
<dbReference type="PANTHER" id="PTHR46143">
    <property type="entry name" value="CALPAIN-7"/>
    <property type="match status" value="1"/>
</dbReference>
<evidence type="ECO:0000259" key="6">
    <source>
        <dbReference type="PROSITE" id="PS50203"/>
    </source>
</evidence>
<keyword evidence="3 5" id="KW-0378">Hydrolase</keyword>
<reference evidence="7 8" key="1">
    <citation type="journal article" date="2018" name="Mol. Biol. Evol.">
        <title>Broad Genomic Sampling Reveals a Smut Pathogenic Ancestry of the Fungal Clade Ustilaginomycotina.</title>
        <authorList>
            <person name="Kijpornyongpan T."/>
            <person name="Mondo S.J."/>
            <person name="Barry K."/>
            <person name="Sandor L."/>
            <person name="Lee J."/>
            <person name="Lipzen A."/>
            <person name="Pangilinan J."/>
            <person name="LaButti K."/>
            <person name="Hainaut M."/>
            <person name="Henrissat B."/>
            <person name="Grigoriev I.V."/>
            <person name="Spatafora J.W."/>
            <person name="Aime M.C."/>
        </authorList>
    </citation>
    <scope>NUCLEOTIDE SEQUENCE [LARGE SCALE GENOMIC DNA]</scope>
    <source>
        <strain evidence="7 8">MCA 3882</strain>
    </source>
</reference>
<dbReference type="Pfam" id="PF01067">
    <property type="entry name" value="Calpain_III"/>
    <property type="match status" value="1"/>
</dbReference>
<dbReference type="EMBL" id="KZ819603">
    <property type="protein sequence ID" value="PWN35081.1"/>
    <property type="molecule type" value="Genomic_DNA"/>
</dbReference>
<dbReference type="InParanoid" id="A0A316VGF5"/>
<evidence type="ECO:0000313" key="8">
    <source>
        <dbReference type="Proteomes" id="UP000245771"/>
    </source>
</evidence>
<dbReference type="Gene3D" id="2.60.120.380">
    <property type="match status" value="2"/>
</dbReference>
<gene>
    <name evidence="7" type="ORF">FA14DRAFT_105331</name>
</gene>